<evidence type="ECO:0000256" key="1">
    <source>
        <dbReference type="ARBA" id="ARBA00004123"/>
    </source>
</evidence>
<evidence type="ECO:0000256" key="5">
    <source>
        <dbReference type="ARBA" id="ARBA00023125"/>
    </source>
</evidence>
<feature type="region of interest" description="Disordered" evidence="8">
    <location>
        <begin position="28"/>
        <end position="52"/>
    </location>
</feature>
<feature type="region of interest" description="Disordered" evidence="8">
    <location>
        <begin position="152"/>
        <end position="210"/>
    </location>
</feature>
<evidence type="ECO:0000256" key="8">
    <source>
        <dbReference type="SAM" id="MobiDB-lite"/>
    </source>
</evidence>
<name>A0A6J1IK91_CUCMA</name>
<evidence type="ECO:0000313" key="10">
    <source>
        <dbReference type="Proteomes" id="UP000504608"/>
    </source>
</evidence>
<dbReference type="CDD" id="cd14704">
    <property type="entry name" value="bZIP_HY5-like"/>
    <property type="match status" value="1"/>
</dbReference>
<dbReference type="GeneID" id="111474594"/>
<keyword evidence="4" id="KW-0805">Transcription regulation</keyword>
<dbReference type="PANTHER" id="PTHR47416">
    <property type="entry name" value="BASIC-LEUCINE ZIPPER TRANSCRIPTION FACTOR F-RELATED"/>
    <property type="match status" value="1"/>
</dbReference>
<evidence type="ECO:0000256" key="7">
    <source>
        <dbReference type="ARBA" id="ARBA00023242"/>
    </source>
</evidence>
<sequence length="358" mass="39132">MEDLEFSEYDIIGQIDWNDFFDEFPEGIGAREMEPPSLGESTSPLGLSNSSPDSISSWINEIENALMNDDEEKEVSVPIDDCCDSFLADVLVDSHGGASVIDIDSNTSDCNNDFSNCQKEDEDKVSPAPAGDYCDSFMPEVLVDTHGRSSGVDAVVDVPSNASDCRDDSNNSQKEKVDAANIDDSVDEDAGDPVSKKRRRQLRNRDAAVRSRERKKMYVKDLEMKSKFLEGECRRLGRLLQCCCAENQALRFSLQMGGASGASLAKQESAVLLLESLLLGSLLWLVGTVCLFTLPQLPQSTLEPVPRVTVVEEEGPGSAPFNGGGNNNSRCSYSSLQTRRCKAARTRMKLSMLDAILA</sequence>
<comment type="similarity">
    <text evidence="3">Belongs to the bZIP family.</text>
</comment>
<gene>
    <name evidence="11" type="primary">LOC111474594</name>
</gene>
<reference evidence="11" key="1">
    <citation type="submission" date="2025-08" db="UniProtKB">
        <authorList>
            <consortium name="RefSeq"/>
        </authorList>
    </citation>
    <scope>IDENTIFICATION</scope>
    <source>
        <tissue evidence="11">Young leaves</tissue>
    </source>
</reference>
<keyword evidence="10" id="KW-1185">Reference proteome</keyword>
<dbReference type="PROSITE" id="PS00036">
    <property type="entry name" value="BZIP_BASIC"/>
    <property type="match status" value="1"/>
</dbReference>
<dbReference type="InterPro" id="IPR004827">
    <property type="entry name" value="bZIP"/>
</dbReference>
<dbReference type="GO" id="GO:0003677">
    <property type="term" value="F:DNA binding"/>
    <property type="evidence" value="ECO:0007669"/>
    <property type="project" value="UniProtKB-KW"/>
</dbReference>
<dbReference type="RefSeq" id="XP_022975369.1">
    <property type="nucleotide sequence ID" value="XM_023119601.1"/>
</dbReference>
<dbReference type="SMART" id="SM00338">
    <property type="entry name" value="BRLZ"/>
    <property type="match status" value="1"/>
</dbReference>
<organism evidence="10 11">
    <name type="scientific">Cucurbita maxima</name>
    <name type="common">Pumpkin</name>
    <name type="synonym">Winter squash</name>
    <dbReference type="NCBI Taxonomy" id="3661"/>
    <lineage>
        <taxon>Eukaryota</taxon>
        <taxon>Viridiplantae</taxon>
        <taxon>Streptophyta</taxon>
        <taxon>Embryophyta</taxon>
        <taxon>Tracheophyta</taxon>
        <taxon>Spermatophyta</taxon>
        <taxon>Magnoliopsida</taxon>
        <taxon>eudicotyledons</taxon>
        <taxon>Gunneridae</taxon>
        <taxon>Pentapetalae</taxon>
        <taxon>rosids</taxon>
        <taxon>fabids</taxon>
        <taxon>Cucurbitales</taxon>
        <taxon>Cucurbitaceae</taxon>
        <taxon>Cucurbiteae</taxon>
        <taxon>Cucurbita</taxon>
    </lineage>
</organism>
<dbReference type="OrthoDB" id="674948at2759"/>
<dbReference type="GO" id="GO:0005634">
    <property type="term" value="C:nucleus"/>
    <property type="evidence" value="ECO:0007669"/>
    <property type="project" value="UniProtKB-SubCell"/>
</dbReference>
<protein>
    <submittedName>
        <fullName evidence="11">BZIP transcription factor 60</fullName>
    </submittedName>
</protein>
<dbReference type="GO" id="GO:0003700">
    <property type="term" value="F:DNA-binding transcription factor activity"/>
    <property type="evidence" value="ECO:0007669"/>
    <property type="project" value="InterPro"/>
</dbReference>
<dbReference type="PANTHER" id="PTHR47416:SF8">
    <property type="entry name" value="BASIC-LEUCINE ZIPPER TRANSCRIPTION FACTOR E-RELATED"/>
    <property type="match status" value="1"/>
</dbReference>
<dbReference type="GO" id="GO:0005789">
    <property type="term" value="C:endoplasmic reticulum membrane"/>
    <property type="evidence" value="ECO:0007669"/>
    <property type="project" value="UniProtKB-SubCell"/>
</dbReference>
<dbReference type="Pfam" id="PF00170">
    <property type="entry name" value="bZIP_1"/>
    <property type="match status" value="1"/>
</dbReference>
<dbReference type="InterPro" id="IPR046347">
    <property type="entry name" value="bZIP_sf"/>
</dbReference>
<evidence type="ECO:0000313" key="11">
    <source>
        <dbReference type="RefSeq" id="XP_022975369.1"/>
    </source>
</evidence>
<evidence type="ECO:0000256" key="6">
    <source>
        <dbReference type="ARBA" id="ARBA00023163"/>
    </source>
</evidence>
<dbReference type="Gene3D" id="1.20.5.170">
    <property type="match status" value="1"/>
</dbReference>
<evidence type="ECO:0000256" key="2">
    <source>
        <dbReference type="ARBA" id="ARBA00004389"/>
    </source>
</evidence>
<dbReference type="AlphaFoldDB" id="A0A6J1IK91"/>
<keyword evidence="5" id="KW-0238">DNA-binding</keyword>
<dbReference type="KEGG" id="cmax:111474594"/>
<keyword evidence="6" id="KW-0804">Transcription</keyword>
<evidence type="ECO:0000259" key="9">
    <source>
        <dbReference type="PROSITE" id="PS50217"/>
    </source>
</evidence>
<keyword evidence="7" id="KW-0539">Nucleus</keyword>
<feature type="domain" description="BZIP" evidence="9">
    <location>
        <begin position="194"/>
        <end position="236"/>
    </location>
</feature>
<dbReference type="SUPFAM" id="SSF57959">
    <property type="entry name" value="Leucine zipper domain"/>
    <property type="match status" value="1"/>
</dbReference>
<dbReference type="PROSITE" id="PS50217">
    <property type="entry name" value="BZIP"/>
    <property type="match status" value="1"/>
</dbReference>
<proteinExistence type="inferred from homology"/>
<comment type="subcellular location">
    <subcellularLocation>
        <location evidence="2">Endoplasmic reticulum membrane</location>
        <topology evidence="2">Single-pass membrane protein</topology>
    </subcellularLocation>
    <subcellularLocation>
        <location evidence="1">Nucleus</location>
    </subcellularLocation>
</comment>
<evidence type="ECO:0000256" key="4">
    <source>
        <dbReference type="ARBA" id="ARBA00023015"/>
    </source>
</evidence>
<feature type="compositionally biased region" description="Basic and acidic residues" evidence="8">
    <location>
        <begin position="164"/>
        <end position="178"/>
    </location>
</feature>
<dbReference type="Proteomes" id="UP000504608">
    <property type="component" value="Unplaced"/>
</dbReference>
<evidence type="ECO:0000256" key="3">
    <source>
        <dbReference type="ARBA" id="ARBA00007163"/>
    </source>
</evidence>
<accession>A0A6J1IK91</accession>